<accession>A0A8S9PG50</accession>
<protein>
    <submittedName>
        <fullName evidence="1">Uncharacterized protein</fullName>
    </submittedName>
</protein>
<dbReference type="EMBL" id="QGKX02001521">
    <property type="protein sequence ID" value="KAF3514205.1"/>
    <property type="molecule type" value="Genomic_DNA"/>
</dbReference>
<evidence type="ECO:0000313" key="1">
    <source>
        <dbReference type="EMBL" id="KAF3514205.1"/>
    </source>
</evidence>
<sequence>MSSCFSLVSLKNIHNLCFATFSFRLLRVLQVGTLSSSIESSPSSEGVLTVSSGFSEGNRCSSIDRRWRLSIAGGLCLLSDIRLSMSINGCISSSSDSKIIRAGRMWVFRCELLVSQNPYSIARCG</sequence>
<name>A0A8S9PG50_BRACR</name>
<dbReference type="AlphaFoldDB" id="A0A8S9PG50"/>
<reference evidence="1" key="1">
    <citation type="submission" date="2019-12" db="EMBL/GenBank/DDBJ databases">
        <title>Genome sequencing and annotation of Brassica cretica.</title>
        <authorList>
            <person name="Studholme D.J."/>
            <person name="Sarris P."/>
        </authorList>
    </citation>
    <scope>NUCLEOTIDE SEQUENCE</scope>
    <source>
        <strain evidence="1">PFS-109/04</strain>
        <tissue evidence="1">Leaf</tissue>
    </source>
</reference>
<evidence type="ECO:0000313" key="2">
    <source>
        <dbReference type="Proteomes" id="UP000712600"/>
    </source>
</evidence>
<proteinExistence type="predicted"/>
<gene>
    <name evidence="1" type="ORF">F2Q69_00006644</name>
</gene>
<comment type="caution">
    <text evidence="1">The sequence shown here is derived from an EMBL/GenBank/DDBJ whole genome shotgun (WGS) entry which is preliminary data.</text>
</comment>
<organism evidence="1 2">
    <name type="scientific">Brassica cretica</name>
    <name type="common">Mustard</name>
    <dbReference type="NCBI Taxonomy" id="69181"/>
    <lineage>
        <taxon>Eukaryota</taxon>
        <taxon>Viridiplantae</taxon>
        <taxon>Streptophyta</taxon>
        <taxon>Embryophyta</taxon>
        <taxon>Tracheophyta</taxon>
        <taxon>Spermatophyta</taxon>
        <taxon>Magnoliopsida</taxon>
        <taxon>eudicotyledons</taxon>
        <taxon>Gunneridae</taxon>
        <taxon>Pentapetalae</taxon>
        <taxon>rosids</taxon>
        <taxon>malvids</taxon>
        <taxon>Brassicales</taxon>
        <taxon>Brassicaceae</taxon>
        <taxon>Brassiceae</taxon>
        <taxon>Brassica</taxon>
    </lineage>
</organism>
<dbReference type="Proteomes" id="UP000712600">
    <property type="component" value="Unassembled WGS sequence"/>
</dbReference>